<dbReference type="GO" id="GO:0005975">
    <property type="term" value="P:carbohydrate metabolic process"/>
    <property type="evidence" value="ECO:0007669"/>
    <property type="project" value="InterPro"/>
</dbReference>
<comment type="caution">
    <text evidence="3">The sequence shown here is derived from an EMBL/GenBank/DDBJ whole genome shotgun (WGS) entry which is preliminary data.</text>
</comment>
<organism evidence="3 4">
    <name type="scientific">Alicyclobacillus ferrooxydans</name>
    <dbReference type="NCBI Taxonomy" id="471514"/>
    <lineage>
        <taxon>Bacteria</taxon>
        <taxon>Bacillati</taxon>
        <taxon>Bacillota</taxon>
        <taxon>Bacilli</taxon>
        <taxon>Bacillales</taxon>
        <taxon>Alicyclobacillaceae</taxon>
        <taxon>Alicyclobacillus</taxon>
    </lineage>
</organism>
<dbReference type="Pfam" id="PF20736">
    <property type="entry name" value="Glyco_hydro127M"/>
    <property type="match status" value="1"/>
</dbReference>
<accession>A0A0P9EXU6</accession>
<feature type="domain" description="Non-reducing end beta-L-arabinofuranosidase-like GH127 catalytic" evidence="1">
    <location>
        <begin position="75"/>
        <end position="387"/>
    </location>
</feature>
<evidence type="ECO:0000313" key="3">
    <source>
        <dbReference type="EMBL" id="KPV43958.1"/>
    </source>
</evidence>
<dbReference type="PANTHER" id="PTHR43465:SF2">
    <property type="entry name" value="DUF1680 DOMAIN PROTEIN (AFU_ORTHOLOGUE AFUA_1G08910)"/>
    <property type="match status" value="1"/>
</dbReference>
<dbReference type="PANTHER" id="PTHR43465">
    <property type="entry name" value="DUF1680 DOMAIN PROTEIN (AFU_ORTHOLOGUE AFUA_1G08910)"/>
    <property type="match status" value="1"/>
</dbReference>
<dbReference type="PATRIC" id="fig|471514.4.peg.488"/>
<evidence type="ECO:0000259" key="2">
    <source>
        <dbReference type="Pfam" id="PF20736"/>
    </source>
</evidence>
<dbReference type="STRING" id="471514.AN477_09565"/>
<evidence type="ECO:0000259" key="1">
    <source>
        <dbReference type="Pfam" id="PF07944"/>
    </source>
</evidence>
<feature type="domain" description="Non-reducing end beta-L-arabinofuranosidase-like GH127 middle" evidence="2">
    <location>
        <begin position="404"/>
        <end position="495"/>
    </location>
</feature>
<sequence length="628" mass="72381">MDLDDTLKEEDNLTLRSAFAFLPLGRIRPEGWLRNQLQIQRDGFTGHLEEHWHDVGPNSGWLGGSGEGWERGPYYVDGLLPLAYLLEDEELILKARKWVEWTLLSQRVDGSFGPHELNTMNREIQNQDWWQDFIMLKVLTQYAEVTNDDRVEPFLTRYFYYLKDALQSNPLREWAEARGAELLLSIQWLYERTGDAALLELSEIVSQQMIDWGAIFEKFPYTRKQREWDHRVHVVNLAMGVKAPAVLYRQTADESQRQAVDSGIKSLMMHHGQAHGMFSGDEWLSGTHPSQGVELCAVVEYMFSMEHLVRIFGDGAFGDTLEKVSFNALPAAISPEWDSHQYDQQVNQVMCNAAKRPWVNKPDSNQFGLEPNFGCCTANMHQGWPKYCSSLWMSTYDNGLAAVSYAPCHVNTTLPGNNEIELDVQTEYPFREHVLITLTLKHETRFPMWLRIPGWCQHPQVKVNGNLQKINIENGFTCIERSWHDQDCVEIFLPMQVEVSERGNRAISVQRGPLVYVLPIAEQWVQVCKRERFHDWEVYPMSAWRYGLEVDGGFQVETQNISYQPYRAESAPVKLITKGRLVSNWFMEDNSAGEPPANPIPYSNVVETLELIPYGCARLRIGEFPVLR</sequence>
<dbReference type="OrthoDB" id="9757939at2"/>
<keyword evidence="4" id="KW-1185">Reference proteome</keyword>
<evidence type="ECO:0008006" key="5">
    <source>
        <dbReference type="Google" id="ProtNLM"/>
    </source>
</evidence>
<dbReference type="EMBL" id="LJCO01000042">
    <property type="protein sequence ID" value="KPV43958.1"/>
    <property type="molecule type" value="Genomic_DNA"/>
</dbReference>
<gene>
    <name evidence="3" type="ORF">AN477_09565</name>
</gene>
<dbReference type="InterPro" id="IPR049174">
    <property type="entry name" value="Beta-AFase-like"/>
</dbReference>
<dbReference type="Pfam" id="PF07944">
    <property type="entry name" value="Beta-AFase-like_GH127_cat"/>
    <property type="match status" value="1"/>
</dbReference>
<dbReference type="InterPro" id="IPR008928">
    <property type="entry name" value="6-hairpin_glycosidase_sf"/>
</dbReference>
<proteinExistence type="predicted"/>
<protein>
    <recommendedName>
        <fullName evidence="5">DUF1680 family protein</fullName>
    </recommendedName>
</protein>
<dbReference type="InterPro" id="IPR049046">
    <property type="entry name" value="Beta-AFase-like_GH127_middle"/>
</dbReference>
<dbReference type="SUPFAM" id="SSF48208">
    <property type="entry name" value="Six-hairpin glycosidases"/>
    <property type="match status" value="1"/>
</dbReference>
<evidence type="ECO:0000313" key="4">
    <source>
        <dbReference type="Proteomes" id="UP000050482"/>
    </source>
</evidence>
<name>A0A0P9EXU6_9BACL</name>
<dbReference type="Proteomes" id="UP000050482">
    <property type="component" value="Unassembled WGS sequence"/>
</dbReference>
<dbReference type="InterPro" id="IPR012878">
    <property type="entry name" value="Beta-AFase-like_GH127_cat"/>
</dbReference>
<dbReference type="AlphaFoldDB" id="A0A0P9EXU6"/>
<reference evidence="3 4" key="1">
    <citation type="submission" date="2015-09" db="EMBL/GenBank/DDBJ databases">
        <title>Draft genome sequence of Alicyclobacillus ferrooxydans DSM 22381.</title>
        <authorList>
            <person name="Hemp J."/>
        </authorList>
    </citation>
    <scope>NUCLEOTIDE SEQUENCE [LARGE SCALE GENOMIC DNA]</scope>
    <source>
        <strain evidence="3 4">TC-34</strain>
    </source>
</reference>